<dbReference type="EMBL" id="LR797211">
    <property type="protein sequence ID" value="CAB4194458.1"/>
    <property type="molecule type" value="Genomic_DNA"/>
</dbReference>
<sequence length="107" mass="11778">MSYNGWTNHETWLVNLWINEGAAGDLFEIEEQARHFAEMNDEPAATYKMGAWLREQVDGIAIGDQPAGLAADLIGSAMAAVNWDEIAEHFVGDAIRNEAEQTENANA</sequence>
<organism evidence="1">
    <name type="scientific">uncultured Caudovirales phage</name>
    <dbReference type="NCBI Taxonomy" id="2100421"/>
    <lineage>
        <taxon>Viruses</taxon>
        <taxon>Duplodnaviria</taxon>
        <taxon>Heunggongvirae</taxon>
        <taxon>Uroviricota</taxon>
        <taxon>Caudoviricetes</taxon>
        <taxon>Peduoviridae</taxon>
        <taxon>Maltschvirus</taxon>
        <taxon>Maltschvirus maltsch</taxon>
    </lineage>
</organism>
<dbReference type="EMBL" id="LR796510">
    <property type="protein sequence ID" value="CAB4149109.1"/>
    <property type="molecule type" value="Genomic_DNA"/>
</dbReference>
<dbReference type="EMBL" id="LR797158">
    <property type="protein sequence ID" value="CAB4190751.1"/>
    <property type="molecule type" value="Genomic_DNA"/>
</dbReference>
<proteinExistence type="predicted"/>
<accession>A0A6J5MZC3</accession>
<name>A0A6J5MZC3_9CAUD</name>
<evidence type="ECO:0000313" key="2">
    <source>
        <dbReference type="EMBL" id="CAB4190751.1"/>
    </source>
</evidence>
<evidence type="ECO:0000313" key="3">
    <source>
        <dbReference type="EMBL" id="CAB4194458.1"/>
    </source>
</evidence>
<reference evidence="1" key="1">
    <citation type="submission" date="2020-04" db="EMBL/GenBank/DDBJ databases">
        <authorList>
            <person name="Chiriac C."/>
            <person name="Salcher M."/>
            <person name="Ghai R."/>
            <person name="Kavagutti S V."/>
        </authorList>
    </citation>
    <scope>NUCLEOTIDE SEQUENCE</scope>
</reference>
<dbReference type="InterPro" id="IPR055673">
    <property type="entry name" value="DUF7249"/>
</dbReference>
<evidence type="ECO:0000313" key="1">
    <source>
        <dbReference type="EMBL" id="CAB4149109.1"/>
    </source>
</evidence>
<protein>
    <submittedName>
        <fullName evidence="1">Uncharacterized protein</fullName>
    </submittedName>
</protein>
<gene>
    <name evidence="2" type="ORF">UFOVP1191_107</name>
    <name evidence="3" type="ORF">UFOVP1252_71</name>
    <name evidence="1" type="ORF">UFOVP529_49</name>
</gene>
<dbReference type="Pfam" id="PF23907">
    <property type="entry name" value="DUF7249"/>
    <property type="match status" value="1"/>
</dbReference>